<feature type="region of interest" description="Disordered" evidence="1">
    <location>
        <begin position="289"/>
        <end position="310"/>
    </location>
</feature>
<accession>A0A9Q3BFD8</accession>
<reference evidence="2" key="1">
    <citation type="submission" date="2021-03" db="EMBL/GenBank/DDBJ databases">
        <title>Draft genome sequence of rust myrtle Austropuccinia psidii MF-1, a brazilian biotype.</title>
        <authorList>
            <person name="Quecine M.C."/>
            <person name="Pachon D.M.R."/>
            <person name="Bonatelli M.L."/>
            <person name="Correr F.H."/>
            <person name="Franceschini L.M."/>
            <person name="Leite T.F."/>
            <person name="Margarido G.R.A."/>
            <person name="Almeida C.A."/>
            <person name="Ferrarezi J.A."/>
            <person name="Labate C.A."/>
        </authorList>
    </citation>
    <scope>NUCLEOTIDE SEQUENCE</scope>
    <source>
        <strain evidence="2">MF-1</strain>
    </source>
</reference>
<feature type="compositionally biased region" description="Basic and acidic residues" evidence="1">
    <location>
        <begin position="225"/>
        <end position="235"/>
    </location>
</feature>
<gene>
    <name evidence="2" type="ORF">O181_003635</name>
</gene>
<dbReference type="EMBL" id="AVOT02000656">
    <property type="protein sequence ID" value="MBW0463920.1"/>
    <property type="molecule type" value="Genomic_DNA"/>
</dbReference>
<comment type="caution">
    <text evidence="2">The sequence shown here is derived from an EMBL/GenBank/DDBJ whole genome shotgun (WGS) entry which is preliminary data.</text>
</comment>
<dbReference type="Proteomes" id="UP000765509">
    <property type="component" value="Unassembled WGS sequence"/>
</dbReference>
<evidence type="ECO:0000256" key="1">
    <source>
        <dbReference type="SAM" id="MobiDB-lite"/>
    </source>
</evidence>
<feature type="compositionally biased region" description="Basic and acidic residues" evidence="1">
    <location>
        <begin position="292"/>
        <end position="301"/>
    </location>
</feature>
<protein>
    <submittedName>
        <fullName evidence="2">Uncharacterized protein</fullName>
    </submittedName>
</protein>
<evidence type="ECO:0000313" key="3">
    <source>
        <dbReference type="Proteomes" id="UP000765509"/>
    </source>
</evidence>
<dbReference type="AlphaFoldDB" id="A0A9Q3BFD8"/>
<organism evidence="2 3">
    <name type="scientific">Austropuccinia psidii MF-1</name>
    <dbReference type="NCBI Taxonomy" id="1389203"/>
    <lineage>
        <taxon>Eukaryota</taxon>
        <taxon>Fungi</taxon>
        <taxon>Dikarya</taxon>
        <taxon>Basidiomycota</taxon>
        <taxon>Pucciniomycotina</taxon>
        <taxon>Pucciniomycetes</taxon>
        <taxon>Pucciniales</taxon>
        <taxon>Sphaerophragmiaceae</taxon>
        <taxon>Austropuccinia</taxon>
    </lineage>
</organism>
<proteinExistence type="predicted"/>
<feature type="region of interest" description="Disordered" evidence="1">
    <location>
        <begin position="220"/>
        <end position="265"/>
    </location>
</feature>
<keyword evidence="3" id="KW-1185">Reference proteome</keyword>
<dbReference type="OrthoDB" id="2516191at2759"/>
<name>A0A9Q3BFD8_9BASI</name>
<feature type="compositionally biased region" description="Basic residues" evidence="1">
    <location>
        <begin position="236"/>
        <end position="248"/>
    </location>
</feature>
<sequence>MPKILPTVNDSSSDEEVIKVRMTNLTCPNWVKWSCQFENYLISKGMDDLLDPPTEDVKKTTKFNKRNGVALTLSWSIVSTEFEGVLLNNKASFYNCWVSLGSCCGKNSVVFICRMLHKPVNLRYNPGSSLEKHVDECHKIHSSYLSVSADSSISMILSSSMAVASFLQSLDNDKELSSLCQTLYEIKPHNLNTITNRVSIEHLRRQTTYDQALLFDKNKQAKLSKSKEKNQTEGGRKKKGFKDKKKGKNNGQGTGRNATQEQDTKKRIEIIEQLLEKLQSSTNLTLLNAASDSKELNHPPESDSEAFIFD</sequence>
<evidence type="ECO:0000313" key="2">
    <source>
        <dbReference type="EMBL" id="MBW0463920.1"/>
    </source>
</evidence>